<dbReference type="SUPFAM" id="SSF63380">
    <property type="entry name" value="Riboflavin synthase domain-like"/>
    <property type="match status" value="1"/>
</dbReference>
<organism evidence="6 7">
    <name type="scientific">Kribbella steppae</name>
    <dbReference type="NCBI Taxonomy" id="2512223"/>
    <lineage>
        <taxon>Bacteria</taxon>
        <taxon>Bacillati</taxon>
        <taxon>Actinomycetota</taxon>
        <taxon>Actinomycetes</taxon>
        <taxon>Propionibacteriales</taxon>
        <taxon>Kribbellaceae</taxon>
        <taxon>Kribbella</taxon>
    </lineage>
</organism>
<feature type="domain" description="FAD-binding FR-type" evidence="5">
    <location>
        <begin position="122"/>
        <end position="221"/>
    </location>
</feature>
<evidence type="ECO:0000256" key="1">
    <source>
        <dbReference type="ARBA" id="ARBA00001974"/>
    </source>
</evidence>
<keyword evidence="6" id="KW-0560">Oxidoreductase</keyword>
<gene>
    <name evidence="6" type="ORF">EV652_12449</name>
</gene>
<keyword evidence="3" id="KW-0411">Iron-sulfur</keyword>
<dbReference type="PROSITE" id="PS51085">
    <property type="entry name" value="2FE2S_FER_2"/>
    <property type="match status" value="1"/>
</dbReference>
<keyword evidence="2" id="KW-0479">Metal-binding</keyword>
<dbReference type="InterPro" id="IPR039261">
    <property type="entry name" value="FNR_nucleotide-bd"/>
</dbReference>
<dbReference type="InterPro" id="IPR036010">
    <property type="entry name" value="2Fe-2S_ferredoxin-like_sf"/>
</dbReference>
<dbReference type="PANTHER" id="PTHR47354:SF5">
    <property type="entry name" value="PROTEIN RFBI"/>
    <property type="match status" value="1"/>
</dbReference>
<keyword evidence="7" id="KW-1185">Reference proteome</keyword>
<sequence>MSVATSRHHRSQPEEGLVADIHRIQFEPVGIEMEVGEDEKILDAAFRQGIHLMHGCREGQCSACKSYVLDGEIQMERYSTFACNDAEVAEGYVLLCKSHAYSDCTIELLNFDEDELLGGVPIRTVTTRVAAVDPVTRDIVSLRLTPAEPFEFKPGQYADLTIPGTDEHRSFSMATTPATPDEIEFLIKKYPGGRFSGLLDDGLSVGDELALTGPYGSFTIKDGHVLPVVCIGGGAGMAPILSLLRQLSETGSTRPVRFYYGARTAADLFYLDTIRELGAALTDFEFIACLSESLEGADGIEVEAGNVTEVVDRREAQLGRCEAYLCGPPPMVDAALALLEAHAVPKDQVFYDKFTSPAAG</sequence>
<comment type="caution">
    <text evidence="6">The sequence shown here is derived from an EMBL/GenBank/DDBJ whole genome shotgun (WGS) entry which is preliminary data.</text>
</comment>
<keyword evidence="2" id="KW-0408">Iron</keyword>
<keyword evidence="2" id="KW-0001">2Fe-2S</keyword>
<feature type="domain" description="2Fe-2S ferredoxin-type" evidence="4">
    <location>
        <begin position="22"/>
        <end position="112"/>
    </location>
</feature>
<evidence type="ECO:0000256" key="2">
    <source>
        <dbReference type="ARBA" id="ARBA00022714"/>
    </source>
</evidence>
<dbReference type="Pfam" id="PF00111">
    <property type="entry name" value="Fer2"/>
    <property type="match status" value="1"/>
</dbReference>
<evidence type="ECO:0000313" key="6">
    <source>
        <dbReference type="EMBL" id="TCO14357.1"/>
    </source>
</evidence>
<dbReference type="InterPro" id="IPR017927">
    <property type="entry name" value="FAD-bd_FR_type"/>
</dbReference>
<dbReference type="Pfam" id="PF00970">
    <property type="entry name" value="FAD_binding_6"/>
    <property type="match status" value="1"/>
</dbReference>
<dbReference type="InterPro" id="IPR001433">
    <property type="entry name" value="OxRdtase_FAD/NAD-bd"/>
</dbReference>
<dbReference type="PANTHER" id="PTHR47354">
    <property type="entry name" value="NADH OXIDOREDUCTASE HCR"/>
    <property type="match status" value="1"/>
</dbReference>
<evidence type="ECO:0000259" key="5">
    <source>
        <dbReference type="PROSITE" id="PS51384"/>
    </source>
</evidence>
<dbReference type="InterPro" id="IPR017938">
    <property type="entry name" value="Riboflavin_synthase-like_b-brl"/>
</dbReference>
<reference evidence="6 7" key="1">
    <citation type="journal article" date="2015" name="Stand. Genomic Sci.">
        <title>Genomic Encyclopedia of Bacterial and Archaeal Type Strains, Phase III: the genomes of soil and plant-associated and newly described type strains.</title>
        <authorList>
            <person name="Whitman W.B."/>
            <person name="Woyke T."/>
            <person name="Klenk H.P."/>
            <person name="Zhou Y."/>
            <person name="Lilburn T.G."/>
            <person name="Beck B.J."/>
            <person name="De Vos P."/>
            <person name="Vandamme P."/>
            <person name="Eisen J.A."/>
            <person name="Garrity G."/>
            <person name="Hugenholtz P."/>
            <person name="Kyrpides N.C."/>
        </authorList>
    </citation>
    <scope>NUCLEOTIDE SEQUENCE [LARGE SCALE GENOMIC DNA]</scope>
    <source>
        <strain evidence="6 7">VKM Ac-2572</strain>
    </source>
</reference>
<dbReference type="GO" id="GO:0004497">
    <property type="term" value="F:monooxygenase activity"/>
    <property type="evidence" value="ECO:0007669"/>
    <property type="project" value="UniProtKB-KW"/>
</dbReference>
<keyword evidence="6" id="KW-0503">Monooxygenase</keyword>
<dbReference type="AlphaFoldDB" id="A0A4R2GV31"/>
<evidence type="ECO:0000259" key="4">
    <source>
        <dbReference type="PROSITE" id="PS51085"/>
    </source>
</evidence>
<dbReference type="InterPro" id="IPR006058">
    <property type="entry name" value="2Fe2S_fd_BS"/>
</dbReference>
<dbReference type="Pfam" id="PF00175">
    <property type="entry name" value="NAD_binding_1"/>
    <property type="match status" value="1"/>
</dbReference>
<dbReference type="InterPro" id="IPR001041">
    <property type="entry name" value="2Fe-2S_ferredoxin-type"/>
</dbReference>
<dbReference type="Gene3D" id="3.40.50.80">
    <property type="entry name" value="Nucleotide-binding domain of ferredoxin-NADP reductase (FNR) module"/>
    <property type="match status" value="1"/>
</dbReference>
<comment type="cofactor">
    <cofactor evidence="1">
        <name>FAD</name>
        <dbReference type="ChEBI" id="CHEBI:57692"/>
    </cofactor>
</comment>
<dbReference type="PRINTS" id="PR00410">
    <property type="entry name" value="PHEHYDRXLASE"/>
</dbReference>
<protein>
    <submittedName>
        <fullName evidence="6">Propane monooxygenase reductase subunit</fullName>
    </submittedName>
</protein>
<dbReference type="InterPro" id="IPR050415">
    <property type="entry name" value="MRET"/>
</dbReference>
<dbReference type="InterPro" id="IPR008333">
    <property type="entry name" value="Cbr1-like_FAD-bd_dom"/>
</dbReference>
<dbReference type="InterPro" id="IPR012675">
    <property type="entry name" value="Beta-grasp_dom_sf"/>
</dbReference>
<dbReference type="GO" id="GO:0051537">
    <property type="term" value="F:2 iron, 2 sulfur cluster binding"/>
    <property type="evidence" value="ECO:0007669"/>
    <property type="project" value="UniProtKB-KW"/>
</dbReference>
<dbReference type="PROSITE" id="PS51384">
    <property type="entry name" value="FAD_FR"/>
    <property type="match status" value="1"/>
</dbReference>
<dbReference type="PROSITE" id="PS00197">
    <property type="entry name" value="2FE2S_FER_1"/>
    <property type="match status" value="1"/>
</dbReference>
<evidence type="ECO:0000256" key="3">
    <source>
        <dbReference type="ARBA" id="ARBA00023014"/>
    </source>
</evidence>
<dbReference type="EMBL" id="SLWN01000024">
    <property type="protein sequence ID" value="TCO14357.1"/>
    <property type="molecule type" value="Genomic_DNA"/>
</dbReference>
<name>A0A4R2GV31_9ACTN</name>
<evidence type="ECO:0000313" key="7">
    <source>
        <dbReference type="Proteomes" id="UP000294508"/>
    </source>
</evidence>
<dbReference type="SUPFAM" id="SSF52343">
    <property type="entry name" value="Ferredoxin reductase-like, C-terminal NADP-linked domain"/>
    <property type="match status" value="1"/>
</dbReference>
<dbReference type="Gene3D" id="2.40.30.10">
    <property type="entry name" value="Translation factors"/>
    <property type="match status" value="1"/>
</dbReference>
<dbReference type="Proteomes" id="UP000294508">
    <property type="component" value="Unassembled WGS sequence"/>
</dbReference>
<dbReference type="SUPFAM" id="SSF54292">
    <property type="entry name" value="2Fe-2S ferredoxin-like"/>
    <property type="match status" value="1"/>
</dbReference>
<dbReference type="CDD" id="cd00207">
    <property type="entry name" value="fer2"/>
    <property type="match status" value="1"/>
</dbReference>
<proteinExistence type="predicted"/>
<accession>A0A4R2GV31</accession>
<dbReference type="Gene3D" id="3.10.20.30">
    <property type="match status" value="1"/>
</dbReference>